<dbReference type="Gene3D" id="3.40.50.720">
    <property type="entry name" value="NAD(P)-binding Rossmann-like Domain"/>
    <property type="match status" value="1"/>
</dbReference>
<evidence type="ECO:0000256" key="1">
    <source>
        <dbReference type="ARBA" id="ARBA00023002"/>
    </source>
</evidence>
<dbReference type="AlphaFoldDB" id="A0AAD9MWK6"/>
<keyword evidence="2" id="KW-0812">Transmembrane</keyword>
<dbReference type="InterPro" id="IPR036291">
    <property type="entry name" value="NAD(P)-bd_dom_sf"/>
</dbReference>
<reference evidence="3" key="1">
    <citation type="journal article" date="2023" name="Mol. Biol. Evol.">
        <title>Third-Generation Sequencing Reveals the Adaptive Role of the Epigenome in Three Deep-Sea Polychaetes.</title>
        <authorList>
            <person name="Perez M."/>
            <person name="Aroh O."/>
            <person name="Sun Y."/>
            <person name="Lan Y."/>
            <person name="Juniper S.K."/>
            <person name="Young C.R."/>
            <person name="Angers B."/>
            <person name="Qian P.Y."/>
        </authorList>
    </citation>
    <scope>NUCLEOTIDE SEQUENCE</scope>
    <source>
        <strain evidence="3">P08H-3</strain>
    </source>
</reference>
<evidence type="ECO:0000313" key="3">
    <source>
        <dbReference type="EMBL" id="KAK2146486.1"/>
    </source>
</evidence>
<dbReference type="InterPro" id="IPR002347">
    <property type="entry name" value="SDR_fam"/>
</dbReference>
<dbReference type="GO" id="GO:0016491">
    <property type="term" value="F:oxidoreductase activity"/>
    <property type="evidence" value="ECO:0007669"/>
    <property type="project" value="UniProtKB-KW"/>
</dbReference>
<dbReference type="EMBL" id="JAODUP010000605">
    <property type="protein sequence ID" value="KAK2146486.1"/>
    <property type="molecule type" value="Genomic_DNA"/>
</dbReference>
<dbReference type="PANTHER" id="PTHR43157">
    <property type="entry name" value="PHOSPHATIDYLINOSITOL-GLYCAN BIOSYNTHESIS CLASS F PROTEIN-RELATED"/>
    <property type="match status" value="1"/>
</dbReference>
<keyword evidence="1" id="KW-0560">Oxidoreductase</keyword>
<dbReference type="Proteomes" id="UP001208570">
    <property type="component" value="Unassembled WGS sequence"/>
</dbReference>
<gene>
    <name evidence="3" type="ORF">LSH36_605g02014</name>
</gene>
<proteinExistence type="predicted"/>
<protein>
    <submittedName>
        <fullName evidence="3">Uncharacterized protein</fullName>
    </submittedName>
</protein>
<comment type="caution">
    <text evidence="3">The sequence shown here is derived from an EMBL/GenBank/DDBJ whole genome shotgun (WGS) entry which is preliminary data.</text>
</comment>
<keyword evidence="4" id="KW-1185">Reference proteome</keyword>
<dbReference type="PANTHER" id="PTHR43157:SF31">
    <property type="entry name" value="PHOSPHATIDYLINOSITOL-GLYCAN BIOSYNTHESIS CLASS F PROTEIN"/>
    <property type="match status" value="1"/>
</dbReference>
<accession>A0AAD9MWK6</accession>
<dbReference type="PRINTS" id="PR00081">
    <property type="entry name" value="GDHRDH"/>
</dbReference>
<keyword evidence="2" id="KW-0472">Membrane</keyword>
<evidence type="ECO:0000256" key="2">
    <source>
        <dbReference type="SAM" id="Phobius"/>
    </source>
</evidence>
<evidence type="ECO:0000313" key="4">
    <source>
        <dbReference type="Proteomes" id="UP001208570"/>
    </source>
</evidence>
<dbReference type="Pfam" id="PF00106">
    <property type="entry name" value="adh_short"/>
    <property type="match status" value="1"/>
</dbReference>
<dbReference type="SUPFAM" id="SSF51735">
    <property type="entry name" value="NAD(P)-binding Rossmann-fold domains"/>
    <property type="match status" value="1"/>
</dbReference>
<sequence length="325" mass="35856">MQSVQDFVKDNFSWKWVALGTAGVSVFLLRRYVAGPRCPSKVLIPGKTVIITGANCGIGRATALELAKRQGRIILACRDTQTGEEAVKYIRRRTKEGQLIVKKLDLASLKSVKSFCTDIKESEPRIDVLINNAGVFQSPVAKTEDGFEMQMGVNHLGHFYLTNLLLDKLKQSTPSRVVVVSSGLYKMGKIDFDVLENKAEPDQKRTYHNSKLANALFARELAKKLDGTGVSVYCLRPGMVRTSLGRHVSFGALAFPLVKLLGWLLVKGENDGCQTVVYCAVAKELEGVTGHFYANCKEEPWAKSATDDEVAAKLWDVSVKLTEIN</sequence>
<organism evidence="3 4">
    <name type="scientific">Paralvinella palmiformis</name>
    <dbReference type="NCBI Taxonomy" id="53620"/>
    <lineage>
        <taxon>Eukaryota</taxon>
        <taxon>Metazoa</taxon>
        <taxon>Spiralia</taxon>
        <taxon>Lophotrochozoa</taxon>
        <taxon>Annelida</taxon>
        <taxon>Polychaeta</taxon>
        <taxon>Sedentaria</taxon>
        <taxon>Canalipalpata</taxon>
        <taxon>Terebellida</taxon>
        <taxon>Terebelliformia</taxon>
        <taxon>Alvinellidae</taxon>
        <taxon>Paralvinella</taxon>
    </lineage>
</organism>
<keyword evidence="2" id="KW-1133">Transmembrane helix</keyword>
<name>A0AAD9MWK6_9ANNE</name>
<feature type="transmembrane region" description="Helical" evidence="2">
    <location>
        <begin position="12"/>
        <end position="29"/>
    </location>
</feature>